<keyword evidence="1" id="KW-0472">Membrane</keyword>
<keyword evidence="1" id="KW-0812">Transmembrane</keyword>
<dbReference type="EMBL" id="GL871464">
    <property type="protein sequence ID" value="EGC29220.1"/>
    <property type="molecule type" value="Genomic_DNA"/>
</dbReference>
<name>F1A3L3_DICPU</name>
<proteinExistence type="predicted"/>
<protein>
    <submittedName>
        <fullName evidence="2">Uncharacterized protein</fullName>
    </submittedName>
</protein>
<evidence type="ECO:0000313" key="2">
    <source>
        <dbReference type="EMBL" id="EGC29220.1"/>
    </source>
</evidence>
<keyword evidence="3" id="KW-1185">Reference proteome</keyword>
<dbReference type="RefSeq" id="XP_003294256.1">
    <property type="nucleotide sequence ID" value="XM_003294208.1"/>
</dbReference>
<evidence type="ECO:0000256" key="1">
    <source>
        <dbReference type="SAM" id="Phobius"/>
    </source>
</evidence>
<organism evidence="2 3">
    <name type="scientific">Dictyostelium purpureum</name>
    <name type="common">Slime mold</name>
    <dbReference type="NCBI Taxonomy" id="5786"/>
    <lineage>
        <taxon>Eukaryota</taxon>
        <taxon>Amoebozoa</taxon>
        <taxon>Evosea</taxon>
        <taxon>Eumycetozoa</taxon>
        <taxon>Dictyostelia</taxon>
        <taxon>Dictyosteliales</taxon>
        <taxon>Dictyosteliaceae</taxon>
        <taxon>Dictyostelium</taxon>
    </lineage>
</organism>
<reference evidence="3" key="1">
    <citation type="journal article" date="2011" name="Genome Biol.">
        <title>Comparative genomics of the social amoebae Dictyostelium discoideum and Dictyostelium purpureum.</title>
        <authorList>
            <consortium name="US DOE Joint Genome Institute (JGI-PGF)"/>
            <person name="Sucgang R."/>
            <person name="Kuo A."/>
            <person name="Tian X."/>
            <person name="Salerno W."/>
            <person name="Parikh A."/>
            <person name="Feasley C.L."/>
            <person name="Dalin E."/>
            <person name="Tu H."/>
            <person name="Huang E."/>
            <person name="Barry K."/>
            <person name="Lindquist E."/>
            <person name="Shapiro H."/>
            <person name="Bruce D."/>
            <person name="Schmutz J."/>
            <person name="Salamov A."/>
            <person name="Fey P."/>
            <person name="Gaudet P."/>
            <person name="Anjard C."/>
            <person name="Babu M.M."/>
            <person name="Basu S."/>
            <person name="Bushmanova Y."/>
            <person name="van der Wel H."/>
            <person name="Katoh-Kurasawa M."/>
            <person name="Dinh C."/>
            <person name="Coutinho P.M."/>
            <person name="Saito T."/>
            <person name="Elias M."/>
            <person name="Schaap P."/>
            <person name="Kay R.R."/>
            <person name="Henrissat B."/>
            <person name="Eichinger L."/>
            <person name="Rivero F."/>
            <person name="Putnam N.H."/>
            <person name="West C.M."/>
            <person name="Loomis W.F."/>
            <person name="Chisholm R.L."/>
            <person name="Shaulsky G."/>
            <person name="Strassmann J.E."/>
            <person name="Queller D.C."/>
            <person name="Kuspa A."/>
            <person name="Grigoriev I.V."/>
        </authorList>
    </citation>
    <scope>NUCLEOTIDE SEQUENCE [LARGE SCALE GENOMIC DNA]</scope>
    <source>
        <strain evidence="3">QSDP1</strain>
    </source>
</reference>
<gene>
    <name evidence="2" type="ORF">DICPUDRAFT_159227</name>
</gene>
<dbReference type="InParanoid" id="F1A3L3"/>
<dbReference type="GeneID" id="10506330"/>
<accession>F1A3L3</accession>
<dbReference type="Proteomes" id="UP000001064">
    <property type="component" value="Unassembled WGS sequence"/>
</dbReference>
<dbReference type="VEuPathDB" id="AmoebaDB:DICPUDRAFT_159227"/>
<dbReference type="KEGG" id="dpp:DICPUDRAFT_159227"/>
<feature type="transmembrane region" description="Helical" evidence="1">
    <location>
        <begin position="52"/>
        <end position="70"/>
    </location>
</feature>
<keyword evidence="1" id="KW-1133">Transmembrane helix</keyword>
<evidence type="ECO:0000313" key="3">
    <source>
        <dbReference type="Proteomes" id="UP000001064"/>
    </source>
</evidence>
<sequence length="79" mass="9470">MSRCPSIYWLSWYQKRCLVAHQYTGLVIIDKIVLFRCPVVDMSRIKVVQENILILNIVYDLLFLLNLMPYKVLEFRGYN</sequence>
<dbReference type="AlphaFoldDB" id="F1A3L3"/>